<feature type="region of interest" description="Disordered" evidence="5">
    <location>
        <begin position="1363"/>
        <end position="1398"/>
    </location>
</feature>
<accession>A0ABR9FFY9</accession>
<evidence type="ECO:0000256" key="2">
    <source>
        <dbReference type="ARBA" id="ARBA00022450"/>
    </source>
</evidence>
<dbReference type="InterPro" id="IPR057737">
    <property type="entry name" value="Condensation_MtbB-like"/>
</dbReference>
<dbReference type="Pfam" id="PF13193">
    <property type="entry name" value="AMP-binding_C"/>
    <property type="match status" value="1"/>
</dbReference>
<dbReference type="PANTHER" id="PTHR45527:SF10">
    <property type="entry name" value="PYOCHELIN SYNTHASE PCHF"/>
    <property type="match status" value="1"/>
</dbReference>
<evidence type="ECO:0000256" key="1">
    <source>
        <dbReference type="ARBA" id="ARBA00004924"/>
    </source>
</evidence>
<sequence length="1398" mass="156932">MNNTQENNKALTTEQKRALLQQKLRAEVELNKHQKHVKEEQFAYISEALPEVKSDPDGRFLPFPLTEIQQAYMLGRESSFDFGGFACHWYHEIDCPYDDQQFSAFNEVCRKLIDRHDMLRVVMLPDGQQRVLPPEEVPPYSIAITDLSEQSEEEVTSQLIALREEMSHQVIDAYTWPIFDIKAVRTGPQLIRLFVSIDMLVVDGYSGFLLYKELYQLMNEPQIALPPLPLSFRDYVLASGNLQDTIYYQKSRDYWFNRIDKLPPAAELPLVPASAENTPVRFSRRHDTLSAELWRKLKERGTKLGLTPSSILTAVFAEILSMWSKSSHFILNVTQFDRLHPQVNDIVGDFTAPMLLEINNTSVESFERRAIRIQRQLWEDLSHNAISAVGVLREMTRRRKGAYVTMPIVFTSTLWSGSEQESFAGDMSPKGWLGESVYGITQTPQVLLDHQLAEIKGELIVSWDCVEERFPKGLLDNMFDAYLDMLKLLASDESAWQRISFQEELLASQLTQRALVNDTKEVVTTTLLHELFLASALENPAAPAVISSLRTITYGQLLALAERTAHWLQRHGAAPNTLVAVVMEKGWEQIVAVLGILMSGAAYLPVDVHQPTSRRRSILADGSVRLALTQEKFDSLEWPSDIERLCITDDRLAREKAVVAEVLTSPEDLAYVLYTSGSTGTPKGTMLPHRGPVNTILDVNRKFGVSDKDRAICLSALNFDLSVYDVFGMLAAGGALVLPDHDKVRDPAHWQDMITAHKVTLWNSVPTLQQMLVDYLASSGKTDTSSMRLVMMSGDWIPIELPKRIREFWPQMTIVGLGGPTETSIWNNYYVIEDVDPRWTSIPYGKPLANQSLHVLSDNFEPCPVWVTGELYVAGHGLGKGYWGDEQKTKASFITHPKTGELLYKSGDLARYLPDGNLEIMGRSDFQVKIRGHRIELNEIESVLSEYPGVRDAVVTAVGDDRQLQSLAAFVVPDNICKSNGVNESLHKEEVILDQSMGLEFKLTQPGIRRIEDDALEISITAPELDSSAWLARQSYRQFRQEPFELQSLGHLLSYLASVKLDESPLPKYLYPSAGSLYPVQCYVYVKPNRITGLEGGGYYHHPMKNSLVQMAKTNDIGEQIFAGNTDVYAEAAFAIFLISDLSAIEPLYAHFSERFSILEAGHIGQVLMESSTRHGIGLCPIGKQDLSSVEALFGLGERHLALYTFLGGKIDPDQTQKLSRQAAKPASIVDKLKEFARTRLPDYMVPNSIELIDALPLTKNGKVDRKALRAKIGSQEPTGAVFVAPDTDTEKSIAEIWAALLGHENIGINDNFFEAGGDSMLIVRMQAKLREVFNEEIPVTTLFQHASIHALAQFLSHEGKVESALQSKAGKRHDRRNSTSRRKQTRKKHRGDSGEVG</sequence>
<evidence type="ECO:0000256" key="3">
    <source>
        <dbReference type="ARBA" id="ARBA00022553"/>
    </source>
</evidence>
<dbReference type="EMBL" id="RRZA01000001">
    <property type="protein sequence ID" value="MBE0455950.1"/>
    <property type="molecule type" value="Genomic_DNA"/>
</dbReference>
<dbReference type="InterPro" id="IPR000415">
    <property type="entry name" value="Nitroreductase-like"/>
</dbReference>
<dbReference type="InterPro" id="IPR036736">
    <property type="entry name" value="ACP-like_sf"/>
</dbReference>
<comment type="caution">
    <text evidence="7">The sequence shown here is derived from an EMBL/GenBank/DDBJ whole genome shotgun (WGS) entry which is preliminary data.</text>
</comment>
<name>A0ABR9FFY9_9GAMM</name>
<keyword evidence="2" id="KW-0596">Phosphopantetheine</keyword>
<dbReference type="InterPro" id="IPR010071">
    <property type="entry name" value="AA_adenyl_dom"/>
</dbReference>
<dbReference type="InterPro" id="IPR020806">
    <property type="entry name" value="PKS_PP-bd"/>
</dbReference>
<evidence type="ECO:0000256" key="4">
    <source>
        <dbReference type="ARBA" id="ARBA00022598"/>
    </source>
</evidence>
<dbReference type="Pfam" id="PF00881">
    <property type="entry name" value="Nitroreductase"/>
    <property type="match status" value="1"/>
</dbReference>
<dbReference type="CDD" id="cd19535">
    <property type="entry name" value="Cyc_NRPS"/>
    <property type="match status" value="1"/>
</dbReference>
<dbReference type="SUPFAM" id="SSF52777">
    <property type="entry name" value="CoA-dependent acyltransferases"/>
    <property type="match status" value="2"/>
</dbReference>
<dbReference type="InterPro" id="IPR045851">
    <property type="entry name" value="AMP-bd_C_sf"/>
</dbReference>
<comment type="pathway">
    <text evidence="1">Siderophore biosynthesis.</text>
</comment>
<dbReference type="Gene3D" id="3.30.559.10">
    <property type="entry name" value="Chloramphenicol acetyltransferase-like domain"/>
    <property type="match status" value="1"/>
</dbReference>
<dbReference type="Gene3D" id="3.40.109.10">
    <property type="entry name" value="NADH Oxidase"/>
    <property type="match status" value="1"/>
</dbReference>
<dbReference type="Proteomes" id="UP000707245">
    <property type="component" value="Unassembled WGS sequence"/>
</dbReference>
<dbReference type="CDD" id="cd02142">
    <property type="entry name" value="McbC_SagB-like_oxidoreductase"/>
    <property type="match status" value="1"/>
</dbReference>
<dbReference type="RefSeq" id="WP_192540193.1">
    <property type="nucleotide sequence ID" value="NZ_JBQDLW010000015.1"/>
</dbReference>
<dbReference type="SUPFAM" id="SSF55469">
    <property type="entry name" value="FMN-dependent nitroreductase-like"/>
    <property type="match status" value="1"/>
</dbReference>
<feature type="compositionally biased region" description="Basic residues" evidence="5">
    <location>
        <begin position="1370"/>
        <end position="1391"/>
    </location>
</feature>
<dbReference type="NCBIfam" id="TIGR01733">
    <property type="entry name" value="AA-adenyl-dom"/>
    <property type="match status" value="1"/>
</dbReference>
<dbReference type="PANTHER" id="PTHR45527">
    <property type="entry name" value="NONRIBOSOMAL PEPTIDE SYNTHETASE"/>
    <property type="match status" value="1"/>
</dbReference>
<dbReference type="CDD" id="cd12114">
    <property type="entry name" value="A_NRPS_TlmIV_like"/>
    <property type="match status" value="1"/>
</dbReference>
<evidence type="ECO:0000259" key="6">
    <source>
        <dbReference type="PROSITE" id="PS50075"/>
    </source>
</evidence>
<organism evidence="7 8">
    <name type="scientific">Pseudoalteromonas prydzensis</name>
    <dbReference type="NCBI Taxonomy" id="182141"/>
    <lineage>
        <taxon>Bacteria</taxon>
        <taxon>Pseudomonadati</taxon>
        <taxon>Pseudomonadota</taxon>
        <taxon>Gammaproteobacteria</taxon>
        <taxon>Alteromonadales</taxon>
        <taxon>Pseudoalteromonadaceae</taxon>
        <taxon>Pseudoalteromonas</taxon>
    </lineage>
</organism>
<dbReference type="Gene3D" id="3.40.50.980">
    <property type="match status" value="2"/>
</dbReference>
<dbReference type="SMART" id="SM00823">
    <property type="entry name" value="PKS_PP"/>
    <property type="match status" value="1"/>
</dbReference>
<dbReference type="Gene3D" id="1.10.1200.10">
    <property type="entry name" value="ACP-like"/>
    <property type="match status" value="1"/>
</dbReference>
<dbReference type="SUPFAM" id="SSF56801">
    <property type="entry name" value="Acetyl-CoA synthetase-like"/>
    <property type="match status" value="1"/>
</dbReference>
<dbReference type="InterPro" id="IPR009081">
    <property type="entry name" value="PP-bd_ACP"/>
</dbReference>
<dbReference type="Gene3D" id="3.30.300.30">
    <property type="match status" value="1"/>
</dbReference>
<dbReference type="Pfam" id="PF00501">
    <property type="entry name" value="AMP-binding"/>
    <property type="match status" value="1"/>
</dbReference>
<proteinExistence type="predicted"/>
<dbReference type="PROSITE" id="PS00455">
    <property type="entry name" value="AMP_BINDING"/>
    <property type="match status" value="1"/>
</dbReference>
<keyword evidence="8" id="KW-1185">Reference proteome</keyword>
<dbReference type="Pfam" id="PF00550">
    <property type="entry name" value="PP-binding"/>
    <property type="match status" value="1"/>
</dbReference>
<evidence type="ECO:0000256" key="5">
    <source>
        <dbReference type="SAM" id="MobiDB-lite"/>
    </source>
</evidence>
<dbReference type="Gene3D" id="2.30.38.10">
    <property type="entry name" value="Luciferase, Domain 3"/>
    <property type="match status" value="1"/>
</dbReference>
<feature type="domain" description="Carrier" evidence="6">
    <location>
        <begin position="1285"/>
        <end position="1360"/>
    </location>
</feature>
<dbReference type="InterPro" id="IPR020845">
    <property type="entry name" value="AMP-binding_CS"/>
</dbReference>
<dbReference type="InterPro" id="IPR025110">
    <property type="entry name" value="AMP-bd_C"/>
</dbReference>
<dbReference type="Pfam" id="PF00668">
    <property type="entry name" value="Condensation"/>
    <property type="match status" value="1"/>
</dbReference>
<dbReference type="InterPro" id="IPR029479">
    <property type="entry name" value="Nitroreductase"/>
</dbReference>
<dbReference type="Gene3D" id="3.30.559.30">
    <property type="entry name" value="Nonribosomal peptide synthetase, condensation domain"/>
    <property type="match status" value="1"/>
</dbReference>
<keyword evidence="4" id="KW-0436">Ligase</keyword>
<dbReference type="InterPro" id="IPR001242">
    <property type="entry name" value="Condensation_dom"/>
</dbReference>
<dbReference type="PROSITE" id="PS50075">
    <property type="entry name" value="CARRIER"/>
    <property type="match status" value="1"/>
</dbReference>
<dbReference type="InterPro" id="IPR000873">
    <property type="entry name" value="AMP-dep_synth/lig_dom"/>
</dbReference>
<protein>
    <submittedName>
        <fullName evidence="7">Amino acid adenylation domain-containing protein</fullName>
    </submittedName>
</protein>
<reference evidence="7 8" key="1">
    <citation type="submission" date="2020-07" db="EMBL/GenBank/DDBJ databases">
        <title>Halophilic bacteria isolated from french cheeses.</title>
        <authorList>
            <person name="Kothe C.I."/>
            <person name="Farah-Kraiem B."/>
            <person name="Renault P."/>
            <person name="Dridi B."/>
        </authorList>
    </citation>
    <scope>NUCLEOTIDE SEQUENCE [LARGE SCALE GENOMIC DNA]</scope>
    <source>
        <strain evidence="7 8">FME14</strain>
    </source>
</reference>
<keyword evidence="3" id="KW-0597">Phosphoprotein</keyword>
<evidence type="ECO:0000313" key="7">
    <source>
        <dbReference type="EMBL" id="MBE0455950.1"/>
    </source>
</evidence>
<dbReference type="InterPro" id="IPR023213">
    <property type="entry name" value="CAT-like_dom_sf"/>
</dbReference>
<gene>
    <name evidence="7" type="ORF">EI167_00455</name>
</gene>
<dbReference type="SUPFAM" id="SSF47336">
    <property type="entry name" value="ACP-like"/>
    <property type="match status" value="1"/>
</dbReference>
<evidence type="ECO:0000313" key="8">
    <source>
        <dbReference type="Proteomes" id="UP000707245"/>
    </source>
</evidence>